<dbReference type="EMBL" id="CAJOBG010003430">
    <property type="protein sequence ID" value="CAF4062512.1"/>
    <property type="molecule type" value="Genomic_DNA"/>
</dbReference>
<dbReference type="GO" id="GO:0005634">
    <property type="term" value="C:nucleus"/>
    <property type="evidence" value="ECO:0007669"/>
    <property type="project" value="TreeGrafter"/>
</dbReference>
<keyword evidence="1" id="KW-0812">Transmembrane</keyword>
<dbReference type="EMBL" id="CAJOBI010004709">
    <property type="protein sequence ID" value="CAF4010922.1"/>
    <property type="molecule type" value="Genomic_DNA"/>
</dbReference>
<dbReference type="AlphaFoldDB" id="A0A816TZD7"/>
<dbReference type="InterPro" id="IPR008906">
    <property type="entry name" value="HATC_C_dom"/>
</dbReference>
<evidence type="ECO:0000313" key="3">
    <source>
        <dbReference type="EMBL" id="CAF2049556.1"/>
    </source>
</evidence>
<name>A0A816TZD7_9BILA</name>
<evidence type="ECO:0000313" key="4">
    <source>
        <dbReference type="EMBL" id="CAF2102426.1"/>
    </source>
</evidence>
<evidence type="ECO:0000313" key="7">
    <source>
        <dbReference type="Proteomes" id="UP000663824"/>
    </source>
</evidence>
<feature type="transmembrane region" description="Helical" evidence="1">
    <location>
        <begin position="159"/>
        <end position="176"/>
    </location>
</feature>
<dbReference type="Proteomes" id="UP000663856">
    <property type="component" value="Unassembled WGS sequence"/>
</dbReference>
<comment type="caution">
    <text evidence="4">The sequence shown here is derived from an EMBL/GenBank/DDBJ whole genome shotgun (WGS) entry which is preliminary data.</text>
</comment>
<keyword evidence="8" id="KW-1185">Reference proteome</keyword>
<evidence type="ECO:0000256" key="1">
    <source>
        <dbReference type="SAM" id="Phobius"/>
    </source>
</evidence>
<keyword evidence="1" id="KW-0472">Membrane</keyword>
<sequence>MLQYSNQFLCKIYVRQQLKEIDEREQRKRLLLSRRPEKIIEQTDIVQPPQKKQRRFGEEYESGYLSDEYGEAEDEVDKCLFRHIDSKSVVDNPPVFWKENQKSFPLLSKLARMVHCISATTAVVEWKFSGSDLIMTERRCSIKPKNIDNILFLRSVTRGAVFELVFLIVIFIVLFCNKEFLM</sequence>
<proteinExistence type="predicted"/>
<protein>
    <recommendedName>
        <fullName evidence="2">HAT C-terminal dimerisation domain-containing protein</fullName>
    </recommendedName>
</protein>
<dbReference type="Pfam" id="PF05699">
    <property type="entry name" value="Dimer_Tnp_hAT"/>
    <property type="match status" value="1"/>
</dbReference>
<dbReference type="InterPro" id="IPR012337">
    <property type="entry name" value="RNaseH-like_sf"/>
</dbReference>
<evidence type="ECO:0000313" key="8">
    <source>
        <dbReference type="Proteomes" id="UP000663866"/>
    </source>
</evidence>
<feature type="domain" description="HAT C-terminal dimerisation" evidence="2">
    <location>
        <begin position="92"/>
        <end position="155"/>
    </location>
</feature>
<organism evidence="4 7">
    <name type="scientific">Rotaria magnacalcarata</name>
    <dbReference type="NCBI Taxonomy" id="392030"/>
    <lineage>
        <taxon>Eukaryota</taxon>
        <taxon>Metazoa</taxon>
        <taxon>Spiralia</taxon>
        <taxon>Gnathifera</taxon>
        <taxon>Rotifera</taxon>
        <taxon>Eurotatoria</taxon>
        <taxon>Bdelloidea</taxon>
        <taxon>Philodinida</taxon>
        <taxon>Philodinidae</taxon>
        <taxon>Rotaria</taxon>
    </lineage>
</organism>
<gene>
    <name evidence="4" type="ORF">MBJ925_LOCUS22521</name>
    <name evidence="6" type="ORF">OVN521_LOCUS18693</name>
    <name evidence="5" type="ORF">SMN809_LOCUS12460</name>
    <name evidence="3" type="ORF">WKI299_LOCUS9895</name>
</gene>
<evidence type="ECO:0000313" key="5">
    <source>
        <dbReference type="EMBL" id="CAF4010922.1"/>
    </source>
</evidence>
<evidence type="ECO:0000259" key="2">
    <source>
        <dbReference type="Pfam" id="PF05699"/>
    </source>
</evidence>
<dbReference type="SUPFAM" id="SSF53098">
    <property type="entry name" value="Ribonuclease H-like"/>
    <property type="match status" value="1"/>
</dbReference>
<reference evidence="4" key="1">
    <citation type="submission" date="2021-02" db="EMBL/GenBank/DDBJ databases">
        <authorList>
            <person name="Nowell W R."/>
        </authorList>
    </citation>
    <scope>NUCLEOTIDE SEQUENCE</scope>
</reference>
<dbReference type="EMBL" id="CAJNRE010011538">
    <property type="protein sequence ID" value="CAF2102426.1"/>
    <property type="molecule type" value="Genomic_DNA"/>
</dbReference>
<dbReference type="PANTHER" id="PTHR46169:SF29">
    <property type="entry name" value="DNA REPLICATION-RELATED ELEMENT FACTOR, ISOFORM A"/>
    <property type="match status" value="1"/>
</dbReference>
<dbReference type="GO" id="GO:0006357">
    <property type="term" value="P:regulation of transcription by RNA polymerase II"/>
    <property type="evidence" value="ECO:0007669"/>
    <property type="project" value="TreeGrafter"/>
</dbReference>
<dbReference type="GO" id="GO:0046983">
    <property type="term" value="F:protein dimerization activity"/>
    <property type="evidence" value="ECO:0007669"/>
    <property type="project" value="InterPro"/>
</dbReference>
<evidence type="ECO:0000313" key="6">
    <source>
        <dbReference type="EMBL" id="CAF4062512.1"/>
    </source>
</evidence>
<keyword evidence="1" id="KW-1133">Transmembrane helix</keyword>
<dbReference type="EMBL" id="CAJNRF010003314">
    <property type="protein sequence ID" value="CAF2049556.1"/>
    <property type="molecule type" value="Genomic_DNA"/>
</dbReference>
<dbReference type="Proteomes" id="UP000663866">
    <property type="component" value="Unassembled WGS sequence"/>
</dbReference>
<dbReference type="Proteomes" id="UP000663824">
    <property type="component" value="Unassembled WGS sequence"/>
</dbReference>
<dbReference type="Proteomes" id="UP000676336">
    <property type="component" value="Unassembled WGS sequence"/>
</dbReference>
<dbReference type="InterPro" id="IPR052717">
    <property type="entry name" value="Vacuolar_transposase_reg"/>
</dbReference>
<dbReference type="PANTHER" id="PTHR46169">
    <property type="entry name" value="DNA REPLICATION-RELATED ELEMENT FACTOR, ISOFORM A"/>
    <property type="match status" value="1"/>
</dbReference>
<accession>A0A816TZD7</accession>